<dbReference type="PANTHER" id="PTHR30273:SF2">
    <property type="entry name" value="PROTEIN FECR"/>
    <property type="match status" value="1"/>
</dbReference>
<dbReference type="GO" id="GO:0016989">
    <property type="term" value="F:sigma factor antagonist activity"/>
    <property type="evidence" value="ECO:0007669"/>
    <property type="project" value="TreeGrafter"/>
</dbReference>
<dbReference type="OrthoDB" id="1452822at2"/>
<evidence type="ECO:0000313" key="5">
    <source>
        <dbReference type="Proteomes" id="UP000307244"/>
    </source>
</evidence>
<feature type="domain" description="FecR protein" evidence="2">
    <location>
        <begin position="131"/>
        <end position="214"/>
    </location>
</feature>
<evidence type="ECO:0000259" key="3">
    <source>
        <dbReference type="Pfam" id="PF16344"/>
    </source>
</evidence>
<dbReference type="PANTHER" id="PTHR30273">
    <property type="entry name" value="PERIPLASMIC SIGNAL SENSOR AND SIGMA FACTOR ACTIVATOR FECR-RELATED"/>
    <property type="match status" value="1"/>
</dbReference>
<dbReference type="PIRSF" id="PIRSF018266">
    <property type="entry name" value="FecR"/>
    <property type="match status" value="1"/>
</dbReference>
<dbReference type="Gene3D" id="3.55.50.30">
    <property type="match status" value="1"/>
</dbReference>
<sequence length="329" mass="37041">MKDELLIKFLLKEANAHENTKVQQWIDADPAHKTYFTQFEKIWLASKTLSPNGKADEEQAWIRFKARVAASQSGENIDSLTQKNTVKSLKVNYSWLKIAASFVLIAGIWFIYNFFGEQNYTNLSAGNQVITETLPDGSAITMNKNSVISYATDFKEERSVQLKQGDVFFDVAHDKSHPFVIEIDQVSVTVVGTSFNIRHVKDETEVIVETGIVKVASGNDVIELRKGEKVSIKPSSPQLIKETNKDQLYNYYRSNYFVANNIPLIKLTTALNEAYDTQIVINEPSTANEPINTTLKRADSFDSNLATICKTMDLKITRNGAQILLSKNK</sequence>
<evidence type="ECO:0000256" key="1">
    <source>
        <dbReference type="SAM" id="Phobius"/>
    </source>
</evidence>
<keyword evidence="1" id="KW-0812">Transmembrane</keyword>
<gene>
    <name evidence="4" type="ORF">FA047_04165</name>
</gene>
<reference evidence="4 5" key="1">
    <citation type="submission" date="2019-04" db="EMBL/GenBank/DDBJ databases">
        <title>Pedobacter sp. RP-3-15 sp. nov., isolated from Arctic soil.</title>
        <authorList>
            <person name="Dahal R.H."/>
            <person name="Kim D.-U."/>
        </authorList>
    </citation>
    <scope>NUCLEOTIDE SEQUENCE [LARGE SCALE GENOMIC DNA]</scope>
    <source>
        <strain evidence="4 5">RP-3-15</strain>
    </source>
</reference>
<dbReference type="InterPro" id="IPR032508">
    <property type="entry name" value="FecR_C"/>
</dbReference>
<protein>
    <submittedName>
        <fullName evidence="4">DUF4974 domain-containing protein</fullName>
    </submittedName>
</protein>
<keyword evidence="1" id="KW-0472">Membrane</keyword>
<feature type="transmembrane region" description="Helical" evidence="1">
    <location>
        <begin position="95"/>
        <end position="115"/>
    </location>
</feature>
<comment type="caution">
    <text evidence="4">The sequence shown here is derived from an EMBL/GenBank/DDBJ whole genome shotgun (WGS) entry which is preliminary data.</text>
</comment>
<dbReference type="InterPro" id="IPR006860">
    <property type="entry name" value="FecR"/>
</dbReference>
<evidence type="ECO:0000259" key="2">
    <source>
        <dbReference type="Pfam" id="PF04773"/>
    </source>
</evidence>
<dbReference type="EMBL" id="SWBQ01000001">
    <property type="protein sequence ID" value="TKC09294.1"/>
    <property type="molecule type" value="Genomic_DNA"/>
</dbReference>
<dbReference type="AlphaFoldDB" id="A0A4U1CP40"/>
<dbReference type="Gene3D" id="2.60.120.1440">
    <property type="match status" value="1"/>
</dbReference>
<name>A0A4U1CP40_9SPHI</name>
<dbReference type="Pfam" id="PF04773">
    <property type="entry name" value="FecR"/>
    <property type="match status" value="1"/>
</dbReference>
<accession>A0A4U1CP40</accession>
<proteinExistence type="predicted"/>
<evidence type="ECO:0000313" key="4">
    <source>
        <dbReference type="EMBL" id="TKC09294.1"/>
    </source>
</evidence>
<keyword evidence="5" id="KW-1185">Reference proteome</keyword>
<dbReference type="RefSeq" id="WP_136834705.1">
    <property type="nucleotide sequence ID" value="NZ_SWBQ01000001.1"/>
</dbReference>
<dbReference type="Pfam" id="PF16344">
    <property type="entry name" value="FecR_C"/>
    <property type="match status" value="1"/>
</dbReference>
<dbReference type="InterPro" id="IPR012373">
    <property type="entry name" value="Ferrdict_sens_TM"/>
</dbReference>
<dbReference type="Proteomes" id="UP000307244">
    <property type="component" value="Unassembled WGS sequence"/>
</dbReference>
<feature type="domain" description="Protein FecR C-terminal" evidence="3">
    <location>
        <begin position="256"/>
        <end position="324"/>
    </location>
</feature>
<keyword evidence="1" id="KW-1133">Transmembrane helix</keyword>
<organism evidence="4 5">
    <name type="scientific">Pedobacter frigoris</name>
    <dbReference type="NCBI Taxonomy" id="2571272"/>
    <lineage>
        <taxon>Bacteria</taxon>
        <taxon>Pseudomonadati</taxon>
        <taxon>Bacteroidota</taxon>
        <taxon>Sphingobacteriia</taxon>
        <taxon>Sphingobacteriales</taxon>
        <taxon>Sphingobacteriaceae</taxon>
        <taxon>Pedobacter</taxon>
    </lineage>
</organism>